<evidence type="ECO:0000256" key="2">
    <source>
        <dbReference type="ARBA" id="ARBA00022679"/>
    </source>
</evidence>
<dbReference type="CDD" id="cd07990">
    <property type="entry name" value="LPLAT_LCLAT1-like"/>
    <property type="match status" value="1"/>
</dbReference>
<feature type="domain" description="Phospholipid/glycerol acyltransferase" evidence="5">
    <location>
        <begin position="90"/>
        <end position="214"/>
    </location>
</feature>
<dbReference type="Pfam" id="PF01553">
    <property type="entry name" value="Acyltransferase"/>
    <property type="match status" value="1"/>
</dbReference>
<proteinExistence type="inferred from homology"/>
<sequence>MDLQRILYITKCVINVVGIIITNLYCIPTYLLWMWVILLPFRIINHPGYWYLEGVMFRWLLTVVAGWGWRSKYQMVEMGDDVSKLTQERCLFLVNHQSTADVPLLMLAFQEKDRVLESIMWIMDRLFRYTNFGAVSVTHGDYFITQGKHVRDYQMKRLRDHLLKAYLGRNRKWIVLFPEGGFLSKRLETSIKYATKNNFPILEHVTLPRIGAMELILNTLGPHANLKDTIDEDVSLLRGTEEECEPLKWVVDATVAYPDRNRPLDLLAICTSYRPPCSVYLHYRCYPINEVPLDSTESLRDWTYKRWSEKEELLKEYYATGKFPHIPASQRKSETLDSHSHRSHNVRMDIRQIIFIHTIFLSSTLFHCYLLYKVWNYAQY</sequence>
<dbReference type="SUPFAM" id="SSF69593">
    <property type="entry name" value="Glycerol-3-phosphate (1)-acyltransferase"/>
    <property type="match status" value="1"/>
</dbReference>
<dbReference type="Proteomes" id="UP000499080">
    <property type="component" value="Unassembled WGS sequence"/>
</dbReference>
<keyword evidence="4" id="KW-0812">Transmembrane</keyword>
<evidence type="ECO:0000313" key="6">
    <source>
        <dbReference type="EMBL" id="GBN68840.1"/>
    </source>
</evidence>
<evidence type="ECO:0000313" key="7">
    <source>
        <dbReference type="Proteomes" id="UP000499080"/>
    </source>
</evidence>
<gene>
    <name evidence="6" type="primary">Lpgat1_2</name>
    <name evidence="6" type="ORF">AVEN_9717_1</name>
</gene>
<keyword evidence="4" id="KW-1133">Transmembrane helix</keyword>
<dbReference type="GO" id="GO:0036149">
    <property type="term" value="P:phosphatidylinositol acyl-chain remodeling"/>
    <property type="evidence" value="ECO:0007669"/>
    <property type="project" value="TreeGrafter"/>
</dbReference>
<keyword evidence="4" id="KW-0472">Membrane</keyword>
<evidence type="ECO:0000256" key="4">
    <source>
        <dbReference type="SAM" id="Phobius"/>
    </source>
</evidence>
<dbReference type="SMART" id="SM00563">
    <property type="entry name" value="PlsC"/>
    <property type="match status" value="1"/>
</dbReference>
<accession>A0A4Y2R063</accession>
<dbReference type="OrthoDB" id="5920068at2759"/>
<comment type="similarity">
    <text evidence="1">Belongs to the 1-acyl-sn-glycerol-3-phosphate acyltransferase family.</text>
</comment>
<dbReference type="GO" id="GO:0016746">
    <property type="term" value="F:acyltransferase activity"/>
    <property type="evidence" value="ECO:0007669"/>
    <property type="project" value="UniProtKB-KW"/>
</dbReference>
<reference evidence="6 7" key="1">
    <citation type="journal article" date="2019" name="Sci. Rep.">
        <title>Orb-weaving spider Araneus ventricosus genome elucidates the spidroin gene catalogue.</title>
        <authorList>
            <person name="Kono N."/>
            <person name="Nakamura H."/>
            <person name="Ohtoshi R."/>
            <person name="Moran D.A.P."/>
            <person name="Shinohara A."/>
            <person name="Yoshida Y."/>
            <person name="Fujiwara M."/>
            <person name="Mori M."/>
            <person name="Tomita M."/>
            <person name="Arakawa K."/>
        </authorList>
    </citation>
    <scope>NUCLEOTIDE SEQUENCE [LARGE SCALE GENOMIC DNA]</scope>
</reference>
<dbReference type="Pfam" id="PF16076">
    <property type="entry name" value="Acyltransf_C"/>
    <property type="match status" value="1"/>
</dbReference>
<feature type="transmembrane region" description="Helical" evidence="4">
    <location>
        <begin position="12"/>
        <end position="36"/>
    </location>
</feature>
<dbReference type="EMBL" id="BGPR01015337">
    <property type="protein sequence ID" value="GBN68840.1"/>
    <property type="molecule type" value="Genomic_DNA"/>
</dbReference>
<dbReference type="PANTHER" id="PTHR10983:SF2">
    <property type="entry name" value="ACYL-COA:LYSOPHOSPHATIDYLGLYCEROL ACYLTRANSFERASE 1"/>
    <property type="match status" value="1"/>
</dbReference>
<comment type="caution">
    <text evidence="6">The sequence shown here is derived from an EMBL/GenBank/DDBJ whole genome shotgun (WGS) entry which is preliminary data.</text>
</comment>
<dbReference type="InterPro" id="IPR032098">
    <property type="entry name" value="Acyltransf_C"/>
</dbReference>
<keyword evidence="2 6" id="KW-0808">Transferase</keyword>
<feature type="transmembrane region" description="Helical" evidence="4">
    <location>
        <begin position="353"/>
        <end position="372"/>
    </location>
</feature>
<keyword evidence="3 6" id="KW-0012">Acyltransferase</keyword>
<evidence type="ECO:0000256" key="1">
    <source>
        <dbReference type="ARBA" id="ARBA00008655"/>
    </source>
</evidence>
<dbReference type="InterPro" id="IPR002123">
    <property type="entry name" value="Plipid/glycerol_acylTrfase"/>
</dbReference>
<dbReference type="GO" id="GO:0005783">
    <property type="term" value="C:endoplasmic reticulum"/>
    <property type="evidence" value="ECO:0007669"/>
    <property type="project" value="TreeGrafter"/>
</dbReference>
<organism evidence="6 7">
    <name type="scientific">Araneus ventricosus</name>
    <name type="common">Orbweaver spider</name>
    <name type="synonym">Epeira ventricosa</name>
    <dbReference type="NCBI Taxonomy" id="182803"/>
    <lineage>
        <taxon>Eukaryota</taxon>
        <taxon>Metazoa</taxon>
        <taxon>Ecdysozoa</taxon>
        <taxon>Arthropoda</taxon>
        <taxon>Chelicerata</taxon>
        <taxon>Arachnida</taxon>
        <taxon>Araneae</taxon>
        <taxon>Araneomorphae</taxon>
        <taxon>Entelegynae</taxon>
        <taxon>Araneoidea</taxon>
        <taxon>Araneidae</taxon>
        <taxon>Araneus</taxon>
    </lineage>
</organism>
<protein>
    <submittedName>
        <fullName evidence="6">Acyl-CoA:lysophosphatidylglycerol acyltransferase 1</fullName>
    </submittedName>
</protein>
<dbReference type="AlphaFoldDB" id="A0A4Y2R063"/>
<dbReference type="PANTHER" id="PTHR10983">
    <property type="entry name" value="1-ACYLGLYCEROL-3-PHOSPHATE ACYLTRANSFERASE-RELATED"/>
    <property type="match status" value="1"/>
</dbReference>
<evidence type="ECO:0000259" key="5">
    <source>
        <dbReference type="SMART" id="SM00563"/>
    </source>
</evidence>
<feature type="transmembrane region" description="Helical" evidence="4">
    <location>
        <begin position="48"/>
        <end position="69"/>
    </location>
</feature>
<keyword evidence="7" id="KW-1185">Reference proteome</keyword>
<feature type="non-terminal residue" evidence="6">
    <location>
        <position position="1"/>
    </location>
</feature>
<name>A0A4Y2R063_ARAVE</name>
<evidence type="ECO:0000256" key="3">
    <source>
        <dbReference type="ARBA" id="ARBA00023315"/>
    </source>
</evidence>